<evidence type="ECO:0000256" key="2">
    <source>
        <dbReference type="ARBA" id="ARBA00008640"/>
    </source>
</evidence>
<dbReference type="Pfam" id="PF09335">
    <property type="entry name" value="VTT_dom"/>
    <property type="match status" value="1"/>
</dbReference>
<dbReference type="Proteomes" id="UP001595912">
    <property type="component" value="Unassembled WGS sequence"/>
</dbReference>
<keyword evidence="6 7" id="KW-0472">Membrane</keyword>
<keyword evidence="3 7" id="KW-1003">Cell membrane</keyword>
<reference evidence="11" key="1">
    <citation type="journal article" date="2019" name="Int. J. Syst. Evol. Microbiol.">
        <title>The Global Catalogue of Microorganisms (GCM) 10K type strain sequencing project: providing services to taxonomists for standard genome sequencing and annotation.</title>
        <authorList>
            <consortium name="The Broad Institute Genomics Platform"/>
            <consortium name="The Broad Institute Genome Sequencing Center for Infectious Disease"/>
            <person name="Wu L."/>
            <person name="Ma J."/>
        </authorList>
    </citation>
    <scope>NUCLEOTIDE SEQUENCE [LARGE SCALE GENOMIC DNA]</scope>
    <source>
        <strain evidence="11">CGMCC 4.7152</strain>
    </source>
</reference>
<keyword evidence="4 7" id="KW-0812">Transmembrane</keyword>
<feature type="transmembrane region" description="Helical" evidence="7">
    <location>
        <begin position="186"/>
        <end position="205"/>
    </location>
</feature>
<sequence length="229" mass="23795">MTVRARLLRVAGLVALLALVVAAALVVGVPDAQRLRSGVLGLGWWAPVAFSALYAVVSLSPLPKTVFTLAAGALFGLVAGVVIVVTGAMLGAVAALHLGRLLGRDTVRWLTGGRLDRLDSLLAGHGLRTIIVARLIPVVPFTAVNYLAGLTAVRLRDFIAGTAVGILPATTAYVTVGAYGWQPGAWPMWAALATLLVLTVGGLLAERRRRRRSKATEPKATDPAAVDAS</sequence>
<protein>
    <recommendedName>
        <fullName evidence="7">TVP38/TMEM64 family membrane protein</fullName>
    </recommendedName>
</protein>
<evidence type="ECO:0000259" key="9">
    <source>
        <dbReference type="Pfam" id="PF09335"/>
    </source>
</evidence>
<feature type="region of interest" description="Disordered" evidence="8">
    <location>
        <begin position="209"/>
        <end position="229"/>
    </location>
</feature>
<comment type="similarity">
    <text evidence="2 7">Belongs to the TVP38/TMEM64 family.</text>
</comment>
<comment type="subcellular location">
    <subcellularLocation>
        <location evidence="1 7">Cell membrane</location>
        <topology evidence="1 7">Multi-pass membrane protein</topology>
    </subcellularLocation>
</comment>
<organism evidence="10 11">
    <name type="scientific">Dactylosporangium cerinum</name>
    <dbReference type="NCBI Taxonomy" id="1434730"/>
    <lineage>
        <taxon>Bacteria</taxon>
        <taxon>Bacillati</taxon>
        <taxon>Actinomycetota</taxon>
        <taxon>Actinomycetes</taxon>
        <taxon>Micromonosporales</taxon>
        <taxon>Micromonosporaceae</taxon>
        <taxon>Dactylosporangium</taxon>
    </lineage>
</organism>
<evidence type="ECO:0000256" key="3">
    <source>
        <dbReference type="ARBA" id="ARBA00022475"/>
    </source>
</evidence>
<proteinExistence type="inferred from homology"/>
<evidence type="ECO:0000313" key="11">
    <source>
        <dbReference type="Proteomes" id="UP001595912"/>
    </source>
</evidence>
<dbReference type="PANTHER" id="PTHR12677">
    <property type="entry name" value="GOLGI APPARATUS MEMBRANE PROTEIN TVP38-RELATED"/>
    <property type="match status" value="1"/>
</dbReference>
<feature type="domain" description="VTT" evidence="9">
    <location>
        <begin position="62"/>
        <end position="178"/>
    </location>
</feature>
<evidence type="ECO:0000256" key="4">
    <source>
        <dbReference type="ARBA" id="ARBA00022692"/>
    </source>
</evidence>
<evidence type="ECO:0000256" key="1">
    <source>
        <dbReference type="ARBA" id="ARBA00004651"/>
    </source>
</evidence>
<feature type="transmembrane region" description="Helical" evidence="7">
    <location>
        <begin position="44"/>
        <end position="62"/>
    </location>
</feature>
<dbReference type="InterPro" id="IPR032816">
    <property type="entry name" value="VTT_dom"/>
</dbReference>
<dbReference type="EMBL" id="JBHSIU010000011">
    <property type="protein sequence ID" value="MFC4998077.1"/>
    <property type="molecule type" value="Genomic_DNA"/>
</dbReference>
<dbReference type="PANTHER" id="PTHR12677:SF59">
    <property type="entry name" value="GOLGI APPARATUS MEMBRANE PROTEIN TVP38-RELATED"/>
    <property type="match status" value="1"/>
</dbReference>
<feature type="transmembrane region" description="Helical" evidence="7">
    <location>
        <begin position="158"/>
        <end position="180"/>
    </location>
</feature>
<name>A0ABV9VNW7_9ACTN</name>
<feature type="transmembrane region" description="Helical" evidence="7">
    <location>
        <begin position="122"/>
        <end position="146"/>
    </location>
</feature>
<gene>
    <name evidence="10" type="ORF">ACFPIJ_09565</name>
</gene>
<keyword evidence="5 7" id="KW-1133">Transmembrane helix</keyword>
<keyword evidence="11" id="KW-1185">Reference proteome</keyword>
<evidence type="ECO:0000256" key="7">
    <source>
        <dbReference type="RuleBase" id="RU366058"/>
    </source>
</evidence>
<evidence type="ECO:0000256" key="5">
    <source>
        <dbReference type="ARBA" id="ARBA00022989"/>
    </source>
</evidence>
<evidence type="ECO:0000256" key="8">
    <source>
        <dbReference type="SAM" id="MobiDB-lite"/>
    </source>
</evidence>
<comment type="caution">
    <text evidence="10">The sequence shown here is derived from an EMBL/GenBank/DDBJ whole genome shotgun (WGS) entry which is preliminary data.</text>
</comment>
<dbReference type="InterPro" id="IPR015414">
    <property type="entry name" value="TMEM64"/>
</dbReference>
<accession>A0ABV9VNW7</accession>
<feature type="transmembrane region" description="Helical" evidence="7">
    <location>
        <begin position="74"/>
        <end position="102"/>
    </location>
</feature>
<evidence type="ECO:0000256" key="6">
    <source>
        <dbReference type="ARBA" id="ARBA00023136"/>
    </source>
</evidence>
<evidence type="ECO:0000313" key="10">
    <source>
        <dbReference type="EMBL" id="MFC4998077.1"/>
    </source>
</evidence>
<dbReference type="RefSeq" id="WP_380114333.1">
    <property type="nucleotide sequence ID" value="NZ_JBHSIU010000011.1"/>
</dbReference>